<dbReference type="Proteomes" id="UP001302477">
    <property type="component" value="Chromosome"/>
</dbReference>
<protein>
    <submittedName>
        <fullName evidence="2">DUF4389 domain-containing protein</fullName>
    </submittedName>
</protein>
<dbReference type="Pfam" id="PF14333">
    <property type="entry name" value="DUF4389"/>
    <property type="match status" value="1"/>
</dbReference>
<dbReference type="AlphaFoldDB" id="A0AAU0N0L6"/>
<sequence>MNNEQIKHNLTSSEHWLRLVFMVLFAILLEVAGVVMLATIVLQFFFAIITGGPNDNLRQLGNQIASYIYQTLQFLIYNTEEKPFPFSEWPQS</sequence>
<dbReference type="InterPro" id="IPR025498">
    <property type="entry name" value="DUF4389"/>
</dbReference>
<organism evidence="2 3">
    <name type="scientific">Microbulbifer pacificus</name>
    <dbReference type="NCBI Taxonomy" id="407164"/>
    <lineage>
        <taxon>Bacteria</taxon>
        <taxon>Pseudomonadati</taxon>
        <taxon>Pseudomonadota</taxon>
        <taxon>Gammaproteobacteria</taxon>
        <taxon>Cellvibrionales</taxon>
        <taxon>Microbulbiferaceae</taxon>
        <taxon>Microbulbifer</taxon>
    </lineage>
</organism>
<keyword evidence="3" id="KW-1185">Reference proteome</keyword>
<keyword evidence="1" id="KW-0812">Transmembrane</keyword>
<gene>
    <name evidence="2" type="ORF">R5R33_04145</name>
</gene>
<dbReference type="EMBL" id="CP137555">
    <property type="protein sequence ID" value="WOX06326.1"/>
    <property type="molecule type" value="Genomic_DNA"/>
</dbReference>
<evidence type="ECO:0000313" key="3">
    <source>
        <dbReference type="Proteomes" id="UP001302477"/>
    </source>
</evidence>
<reference evidence="2 3" key="1">
    <citation type="submission" date="2023-10" db="EMBL/GenBank/DDBJ databases">
        <title>Description of Microbulbifer bruguierae sp. nov., isolated from the sediments of mangrove plant Bruguiera sexangula and comparative genomic analyses of the genus Microbulbifer.</title>
        <authorList>
            <person name="Long M."/>
        </authorList>
    </citation>
    <scope>NUCLEOTIDE SEQUENCE [LARGE SCALE GENOMIC DNA]</scope>
    <source>
        <strain evidence="2 3">SPO729</strain>
    </source>
</reference>
<proteinExistence type="predicted"/>
<feature type="transmembrane region" description="Helical" evidence="1">
    <location>
        <begin position="20"/>
        <end position="49"/>
    </location>
</feature>
<accession>A0AAU0N0L6</accession>
<dbReference type="KEGG" id="mpaf:R5R33_04145"/>
<dbReference type="RefSeq" id="WP_318954784.1">
    <property type="nucleotide sequence ID" value="NZ_CP137555.1"/>
</dbReference>
<keyword evidence="1" id="KW-1133">Transmembrane helix</keyword>
<evidence type="ECO:0000313" key="2">
    <source>
        <dbReference type="EMBL" id="WOX06326.1"/>
    </source>
</evidence>
<name>A0AAU0N0L6_9GAMM</name>
<keyword evidence="1" id="KW-0472">Membrane</keyword>
<evidence type="ECO:0000256" key="1">
    <source>
        <dbReference type="SAM" id="Phobius"/>
    </source>
</evidence>